<organism evidence="2 3">
    <name type="scientific">Lutzomyia longipalpis</name>
    <name type="common">Sand fly</name>
    <dbReference type="NCBI Taxonomy" id="7200"/>
    <lineage>
        <taxon>Eukaryota</taxon>
        <taxon>Metazoa</taxon>
        <taxon>Ecdysozoa</taxon>
        <taxon>Arthropoda</taxon>
        <taxon>Hexapoda</taxon>
        <taxon>Insecta</taxon>
        <taxon>Pterygota</taxon>
        <taxon>Neoptera</taxon>
        <taxon>Endopterygota</taxon>
        <taxon>Diptera</taxon>
        <taxon>Nematocera</taxon>
        <taxon>Psychodoidea</taxon>
        <taxon>Psychodidae</taxon>
        <taxon>Lutzomyia</taxon>
        <taxon>Lutzomyia</taxon>
    </lineage>
</organism>
<dbReference type="EMBL" id="AJWK01032224">
    <property type="status" value="NOT_ANNOTATED_CDS"/>
    <property type="molecule type" value="Genomic_DNA"/>
</dbReference>
<dbReference type="EMBL" id="AJWK01032223">
    <property type="status" value="NOT_ANNOTATED_CDS"/>
    <property type="molecule type" value="Genomic_DNA"/>
</dbReference>
<keyword evidence="3" id="KW-1185">Reference proteome</keyword>
<proteinExistence type="predicted"/>
<dbReference type="EMBL" id="AJWK01032222">
    <property type="status" value="NOT_ANNOTATED_CDS"/>
    <property type="molecule type" value="Genomic_DNA"/>
</dbReference>
<dbReference type="AlphaFoldDB" id="A0A1B0CWB9"/>
<feature type="region of interest" description="Disordered" evidence="1">
    <location>
        <begin position="47"/>
        <end position="122"/>
    </location>
</feature>
<dbReference type="VEuPathDB" id="VectorBase:LLONM1_011830"/>
<evidence type="ECO:0000313" key="3">
    <source>
        <dbReference type="Proteomes" id="UP000092461"/>
    </source>
</evidence>
<evidence type="ECO:0000256" key="1">
    <source>
        <dbReference type="SAM" id="MobiDB-lite"/>
    </source>
</evidence>
<feature type="compositionally biased region" description="Polar residues" evidence="1">
    <location>
        <begin position="54"/>
        <end position="84"/>
    </location>
</feature>
<evidence type="ECO:0000313" key="2">
    <source>
        <dbReference type="EnsemblMetazoa" id="LLOJ009303-PA"/>
    </source>
</evidence>
<reference evidence="2" key="1">
    <citation type="submission" date="2020-05" db="UniProtKB">
        <authorList>
            <consortium name="EnsemblMetazoa"/>
        </authorList>
    </citation>
    <scope>IDENTIFICATION</scope>
    <source>
        <strain evidence="2">Jacobina</strain>
    </source>
</reference>
<accession>A0A1B0CWB9</accession>
<name>A0A1B0CWB9_LUTLO</name>
<protein>
    <submittedName>
        <fullName evidence="2">Uncharacterized protein</fullName>
    </submittedName>
</protein>
<dbReference type="VEuPathDB" id="VectorBase:LLOJ009303"/>
<dbReference type="Proteomes" id="UP000092461">
    <property type="component" value="Unassembled WGS sequence"/>
</dbReference>
<dbReference type="EnsemblMetazoa" id="LLOJ009303-RA">
    <property type="protein sequence ID" value="LLOJ009303-PA"/>
    <property type="gene ID" value="LLOJ009303"/>
</dbReference>
<sequence>MNRPGFPPPFGHHAAAVLPPRGHPAFYPPPILYWGYPSPPVSPTTYYGPPHRIPTTTSPAITQPPQYHPQHQSFAPQSPQSNPYVTPVATVADSGLPPPQQHDKIATPRVLTPSVAPNQYIE</sequence>